<name>A0A2P4PCR1_RHIID</name>
<dbReference type="AlphaFoldDB" id="A0A2P4PCR1"/>
<keyword evidence="3" id="KW-1185">Reference proteome</keyword>
<protein>
    <recommendedName>
        <fullName evidence="1">Serine-threonine/tyrosine-protein kinase catalytic domain-containing protein</fullName>
    </recommendedName>
</protein>
<feature type="non-terminal residue" evidence="2">
    <location>
        <position position="1"/>
    </location>
</feature>
<reference evidence="2 3" key="2">
    <citation type="journal article" date="2018" name="New Phytol.">
        <title>High intraspecific genome diversity in the model arbuscular mycorrhizal symbiont Rhizophagus irregularis.</title>
        <authorList>
            <person name="Chen E.C.H."/>
            <person name="Morin E."/>
            <person name="Beaudet D."/>
            <person name="Noel J."/>
            <person name="Yildirir G."/>
            <person name="Ndikumana S."/>
            <person name="Charron P."/>
            <person name="St-Onge C."/>
            <person name="Giorgi J."/>
            <person name="Kruger M."/>
            <person name="Marton T."/>
            <person name="Ropars J."/>
            <person name="Grigoriev I.V."/>
            <person name="Hainaut M."/>
            <person name="Henrissat B."/>
            <person name="Roux C."/>
            <person name="Martin F."/>
            <person name="Corradi N."/>
        </authorList>
    </citation>
    <scope>NUCLEOTIDE SEQUENCE [LARGE SCALE GENOMIC DNA]</scope>
    <source>
        <strain evidence="2 3">DAOM 197198</strain>
    </source>
</reference>
<gene>
    <name evidence="2" type="ORF">GLOIN_2v1688929</name>
</gene>
<evidence type="ECO:0000259" key="1">
    <source>
        <dbReference type="Pfam" id="PF07714"/>
    </source>
</evidence>
<dbReference type="Proteomes" id="UP000018888">
    <property type="component" value="Unassembled WGS sequence"/>
</dbReference>
<comment type="caution">
    <text evidence="2">The sequence shown here is derived from an EMBL/GenBank/DDBJ whole genome shotgun (WGS) entry which is preliminary data.</text>
</comment>
<proteinExistence type="predicted"/>
<dbReference type="Gene3D" id="1.10.510.10">
    <property type="entry name" value="Transferase(Phosphotransferase) domain 1"/>
    <property type="match status" value="1"/>
</dbReference>
<feature type="non-terminal residue" evidence="2">
    <location>
        <position position="71"/>
    </location>
</feature>
<feature type="domain" description="Serine-threonine/tyrosine-protein kinase catalytic" evidence="1">
    <location>
        <begin position="7"/>
        <end position="70"/>
    </location>
</feature>
<organism evidence="2 3">
    <name type="scientific">Rhizophagus irregularis (strain DAOM 181602 / DAOM 197198 / MUCL 43194)</name>
    <name type="common">Arbuscular mycorrhizal fungus</name>
    <name type="synonym">Glomus intraradices</name>
    <dbReference type="NCBI Taxonomy" id="747089"/>
    <lineage>
        <taxon>Eukaryota</taxon>
        <taxon>Fungi</taxon>
        <taxon>Fungi incertae sedis</taxon>
        <taxon>Mucoromycota</taxon>
        <taxon>Glomeromycotina</taxon>
        <taxon>Glomeromycetes</taxon>
        <taxon>Glomerales</taxon>
        <taxon>Glomeraceae</taxon>
        <taxon>Rhizophagus</taxon>
    </lineage>
</organism>
<dbReference type="GO" id="GO:0004672">
    <property type="term" value="F:protein kinase activity"/>
    <property type="evidence" value="ECO:0007669"/>
    <property type="project" value="InterPro"/>
</dbReference>
<accession>A0A2P4PCR1</accession>
<dbReference type="InterPro" id="IPR001245">
    <property type="entry name" value="Ser-Thr/Tyr_kinase_cat_dom"/>
</dbReference>
<dbReference type="SUPFAM" id="SSF56112">
    <property type="entry name" value="Protein kinase-like (PK-like)"/>
    <property type="match status" value="1"/>
</dbReference>
<evidence type="ECO:0000313" key="3">
    <source>
        <dbReference type="Proteomes" id="UP000018888"/>
    </source>
</evidence>
<dbReference type="InterPro" id="IPR011009">
    <property type="entry name" value="Kinase-like_dom_sf"/>
</dbReference>
<evidence type="ECO:0000313" key="2">
    <source>
        <dbReference type="EMBL" id="POG63174.1"/>
    </source>
</evidence>
<reference evidence="2 3" key="1">
    <citation type="journal article" date="2013" name="Proc. Natl. Acad. Sci. U.S.A.">
        <title>Genome of an arbuscular mycorrhizal fungus provides insight into the oldest plant symbiosis.</title>
        <authorList>
            <person name="Tisserant E."/>
            <person name="Malbreil M."/>
            <person name="Kuo A."/>
            <person name="Kohler A."/>
            <person name="Symeonidi A."/>
            <person name="Balestrini R."/>
            <person name="Charron P."/>
            <person name="Duensing N."/>
            <person name="Frei Dit Frey N."/>
            <person name="Gianinazzi-Pearson V."/>
            <person name="Gilbert L.B."/>
            <person name="Handa Y."/>
            <person name="Herr J.R."/>
            <person name="Hijri M."/>
            <person name="Koul R."/>
            <person name="Kawaguchi M."/>
            <person name="Krajinski F."/>
            <person name="Lammers P.J."/>
            <person name="Masclaux F.G."/>
            <person name="Murat C."/>
            <person name="Morin E."/>
            <person name="Ndikumana S."/>
            <person name="Pagni M."/>
            <person name="Petitpierre D."/>
            <person name="Requena N."/>
            <person name="Rosikiewicz P."/>
            <person name="Riley R."/>
            <person name="Saito K."/>
            <person name="San Clemente H."/>
            <person name="Shapiro H."/>
            <person name="van Tuinen D."/>
            <person name="Becard G."/>
            <person name="Bonfante P."/>
            <person name="Paszkowski U."/>
            <person name="Shachar-Hill Y.Y."/>
            <person name="Tuskan G.A."/>
            <person name="Young P.W."/>
            <person name="Sanders I.R."/>
            <person name="Henrissat B."/>
            <person name="Rensing S.A."/>
            <person name="Grigoriev I.V."/>
            <person name="Corradi N."/>
            <person name="Roux C."/>
            <person name="Martin F."/>
        </authorList>
    </citation>
    <scope>NUCLEOTIDE SEQUENCE [LARGE SCALE GENOMIC DNA]</scope>
    <source>
        <strain evidence="2 3">DAOM 197198</strain>
    </source>
</reference>
<dbReference type="EMBL" id="AUPC02000275">
    <property type="protein sequence ID" value="POG63174.1"/>
    <property type="molecule type" value="Genomic_DNA"/>
</dbReference>
<sequence>LFKIINYKKDKKSDIYSLGVLLWEISSGHPPFLGYSRLLLGSHISYQNLREKPIEGTPLKYQQLYEKCWNG</sequence>
<dbReference type="Pfam" id="PF07714">
    <property type="entry name" value="PK_Tyr_Ser-Thr"/>
    <property type="match status" value="1"/>
</dbReference>